<organism evidence="4 5">
    <name type="scientific">Agrococcus versicolor</name>
    <dbReference type="NCBI Taxonomy" id="501482"/>
    <lineage>
        <taxon>Bacteria</taxon>
        <taxon>Bacillati</taxon>
        <taxon>Actinomycetota</taxon>
        <taxon>Actinomycetes</taxon>
        <taxon>Micrococcales</taxon>
        <taxon>Microbacteriaceae</taxon>
        <taxon>Agrococcus</taxon>
    </lineage>
</organism>
<dbReference type="InterPro" id="IPR000182">
    <property type="entry name" value="GNAT_dom"/>
</dbReference>
<keyword evidence="5" id="KW-1185">Reference proteome</keyword>
<dbReference type="Gene3D" id="3.40.630.30">
    <property type="match status" value="1"/>
</dbReference>
<dbReference type="InterPro" id="IPR050832">
    <property type="entry name" value="Bact_Acetyltransf"/>
</dbReference>
<name>A0ABP5MRH8_9MICO</name>
<gene>
    <name evidence="4" type="ORF">GCM10009846_31440</name>
</gene>
<reference evidence="5" key="1">
    <citation type="journal article" date="2019" name="Int. J. Syst. Evol. Microbiol.">
        <title>The Global Catalogue of Microorganisms (GCM) 10K type strain sequencing project: providing services to taxonomists for standard genome sequencing and annotation.</title>
        <authorList>
            <consortium name="The Broad Institute Genomics Platform"/>
            <consortium name="The Broad Institute Genome Sequencing Center for Infectious Disease"/>
            <person name="Wu L."/>
            <person name="Ma J."/>
        </authorList>
    </citation>
    <scope>NUCLEOTIDE SEQUENCE [LARGE SCALE GENOMIC DNA]</scope>
    <source>
        <strain evidence="5">JCM 16026</strain>
    </source>
</reference>
<dbReference type="PANTHER" id="PTHR43877">
    <property type="entry name" value="AMINOALKYLPHOSPHONATE N-ACETYLTRANSFERASE-RELATED-RELATED"/>
    <property type="match status" value="1"/>
</dbReference>
<dbReference type="InterPro" id="IPR016181">
    <property type="entry name" value="Acyl_CoA_acyltransferase"/>
</dbReference>
<dbReference type="RefSeq" id="WP_344345202.1">
    <property type="nucleotide sequence ID" value="NZ_BAAAQT010000010.1"/>
</dbReference>
<dbReference type="SUPFAM" id="SSF55729">
    <property type="entry name" value="Acyl-CoA N-acyltransferases (Nat)"/>
    <property type="match status" value="1"/>
</dbReference>
<dbReference type="Pfam" id="PF00583">
    <property type="entry name" value="Acetyltransf_1"/>
    <property type="match status" value="1"/>
</dbReference>
<dbReference type="CDD" id="cd04301">
    <property type="entry name" value="NAT_SF"/>
    <property type="match status" value="1"/>
</dbReference>
<evidence type="ECO:0000256" key="2">
    <source>
        <dbReference type="ARBA" id="ARBA00023315"/>
    </source>
</evidence>
<dbReference type="PROSITE" id="PS51186">
    <property type="entry name" value="GNAT"/>
    <property type="match status" value="1"/>
</dbReference>
<feature type="domain" description="N-acetyltransferase" evidence="3">
    <location>
        <begin position="29"/>
        <end position="178"/>
    </location>
</feature>
<protein>
    <recommendedName>
        <fullName evidence="3">N-acetyltransferase domain-containing protein</fullName>
    </recommendedName>
</protein>
<keyword evidence="1" id="KW-0808">Transferase</keyword>
<comment type="caution">
    <text evidence="4">The sequence shown here is derived from an EMBL/GenBank/DDBJ whole genome shotgun (WGS) entry which is preliminary data.</text>
</comment>
<dbReference type="EMBL" id="BAAAQT010000010">
    <property type="protein sequence ID" value="GAA2176682.1"/>
    <property type="molecule type" value="Genomic_DNA"/>
</dbReference>
<sequence>MPEQPVSVRVATVDDARAIATVQVETWRAAYADLMPAPLLQRMDVDRNAERRATLWDERHADPRAIDLVAERDGAVVGWASVGATDQDDLPGHGQLYAIYAVASTWSSGVGRALMAAAEDALRDGGFERACLYVLDGNDRAARFYERCGWREDGHSWIDQRFGYGGVLVPLLERRRIRDLAEAVS</sequence>
<keyword evidence="2" id="KW-0012">Acyltransferase</keyword>
<accession>A0ABP5MRH8</accession>
<evidence type="ECO:0000313" key="5">
    <source>
        <dbReference type="Proteomes" id="UP001501599"/>
    </source>
</evidence>
<dbReference type="Proteomes" id="UP001501599">
    <property type="component" value="Unassembled WGS sequence"/>
</dbReference>
<evidence type="ECO:0000256" key="1">
    <source>
        <dbReference type="ARBA" id="ARBA00022679"/>
    </source>
</evidence>
<proteinExistence type="predicted"/>
<evidence type="ECO:0000259" key="3">
    <source>
        <dbReference type="PROSITE" id="PS51186"/>
    </source>
</evidence>
<evidence type="ECO:0000313" key="4">
    <source>
        <dbReference type="EMBL" id="GAA2176682.1"/>
    </source>
</evidence>